<dbReference type="AlphaFoldDB" id="A0AA44WJU1"/>
<protein>
    <submittedName>
        <fullName evidence="1">Uncharacterized protein</fullName>
    </submittedName>
</protein>
<gene>
    <name evidence="1" type="ORF">BJF96_g5853</name>
</gene>
<proteinExistence type="predicted"/>
<evidence type="ECO:0000313" key="1">
    <source>
        <dbReference type="EMBL" id="PNH30990.1"/>
    </source>
</evidence>
<reference evidence="1 2" key="1">
    <citation type="submission" date="2017-12" db="EMBL/GenBank/DDBJ databases">
        <title>Comparative genomics yields insights into virulence evolution of Verticillium dahliae.</title>
        <authorList>
            <person name="Fan R."/>
            <person name="Armitage A.D."/>
            <person name="Cascant-Lopez E."/>
            <person name="Sobczyk M."/>
            <person name="Cockerton H.M."/>
            <person name="Harrison R.J."/>
        </authorList>
    </citation>
    <scope>NUCLEOTIDE SEQUENCE [LARGE SCALE GENOMIC DNA]</scope>
    <source>
        <strain evidence="1 2">12008</strain>
    </source>
</reference>
<name>A0AA44WJU1_VERDA</name>
<organism evidence="1 2">
    <name type="scientific">Verticillium dahliae</name>
    <name type="common">Verticillium wilt</name>
    <dbReference type="NCBI Taxonomy" id="27337"/>
    <lineage>
        <taxon>Eukaryota</taxon>
        <taxon>Fungi</taxon>
        <taxon>Dikarya</taxon>
        <taxon>Ascomycota</taxon>
        <taxon>Pezizomycotina</taxon>
        <taxon>Sordariomycetes</taxon>
        <taxon>Hypocreomycetidae</taxon>
        <taxon>Glomerellales</taxon>
        <taxon>Plectosphaerellaceae</taxon>
        <taxon>Verticillium</taxon>
    </lineage>
</organism>
<dbReference type="EMBL" id="MPSH01000018">
    <property type="protein sequence ID" value="PNH30990.1"/>
    <property type="molecule type" value="Genomic_DNA"/>
</dbReference>
<dbReference type="Proteomes" id="UP000236305">
    <property type="component" value="Unassembled WGS sequence"/>
</dbReference>
<sequence length="45" mass="4748">MSAATTAARVDINILNGKTNTHPLPFPSTEVPLPWNGCGAQDKGR</sequence>
<accession>A0AA44WJU1</accession>
<comment type="caution">
    <text evidence="1">The sequence shown here is derived from an EMBL/GenBank/DDBJ whole genome shotgun (WGS) entry which is preliminary data.</text>
</comment>
<evidence type="ECO:0000313" key="2">
    <source>
        <dbReference type="Proteomes" id="UP000236305"/>
    </source>
</evidence>